<evidence type="ECO:0000313" key="2">
    <source>
        <dbReference type="EMBL" id="KKQ46770.1"/>
    </source>
</evidence>
<name>A0A0G0I717_9BACT</name>
<gene>
    <name evidence="2" type="ORF">US67_C0068G0004</name>
</gene>
<keyword evidence="1" id="KW-0812">Transmembrane</keyword>
<feature type="transmembrane region" description="Helical" evidence="1">
    <location>
        <begin position="106"/>
        <end position="129"/>
    </location>
</feature>
<dbReference type="AlphaFoldDB" id="A0A0G0I717"/>
<comment type="caution">
    <text evidence="2">The sequence shown here is derived from an EMBL/GenBank/DDBJ whole genome shotgun (WGS) entry which is preliminary data.</text>
</comment>
<sequence length="167" mass="18843">MNIQDTFFTNFSKVPVNGKITYIFNPVPCQLGKMKKTAQKKITNIPKNPLSKLRKDIEKYKILYIHTSLIFLFINICLIISILVISNHIPPQVPLYYGLPRGESQLGSSLSLILPISLSSIFVAINSIISYFTVSSFLKKVLIIGSYFTVILSIITVIQIISLLIFF</sequence>
<organism evidence="2 3">
    <name type="scientific">Candidatus Woesebacteria bacterium GW2011_GWD1_38_10</name>
    <dbReference type="NCBI Taxonomy" id="1618592"/>
    <lineage>
        <taxon>Bacteria</taxon>
        <taxon>Candidatus Woeseibacteriota</taxon>
    </lineage>
</organism>
<dbReference type="EMBL" id="LBTW01000068">
    <property type="protein sequence ID" value="KKQ46770.1"/>
    <property type="molecule type" value="Genomic_DNA"/>
</dbReference>
<proteinExistence type="predicted"/>
<dbReference type="Proteomes" id="UP000034366">
    <property type="component" value="Unassembled WGS sequence"/>
</dbReference>
<feature type="transmembrane region" description="Helical" evidence="1">
    <location>
        <begin position="141"/>
        <end position="166"/>
    </location>
</feature>
<evidence type="ECO:0000256" key="1">
    <source>
        <dbReference type="SAM" id="Phobius"/>
    </source>
</evidence>
<evidence type="ECO:0008006" key="4">
    <source>
        <dbReference type="Google" id="ProtNLM"/>
    </source>
</evidence>
<evidence type="ECO:0000313" key="3">
    <source>
        <dbReference type="Proteomes" id="UP000034366"/>
    </source>
</evidence>
<feature type="transmembrane region" description="Helical" evidence="1">
    <location>
        <begin position="62"/>
        <end position="86"/>
    </location>
</feature>
<keyword evidence="1" id="KW-1133">Transmembrane helix</keyword>
<accession>A0A0G0I717</accession>
<protein>
    <recommendedName>
        <fullName evidence="4">DUF1648 domain-containing protein</fullName>
    </recommendedName>
</protein>
<keyword evidence="1" id="KW-0472">Membrane</keyword>
<reference evidence="2 3" key="1">
    <citation type="journal article" date="2015" name="Nature">
        <title>rRNA introns, odd ribosomes, and small enigmatic genomes across a large radiation of phyla.</title>
        <authorList>
            <person name="Brown C.T."/>
            <person name="Hug L.A."/>
            <person name="Thomas B.C."/>
            <person name="Sharon I."/>
            <person name="Castelle C.J."/>
            <person name="Singh A."/>
            <person name="Wilkins M.J."/>
            <person name="Williams K.H."/>
            <person name="Banfield J.F."/>
        </authorList>
    </citation>
    <scope>NUCLEOTIDE SEQUENCE [LARGE SCALE GENOMIC DNA]</scope>
</reference>